<feature type="region of interest" description="Disordered" evidence="2">
    <location>
        <begin position="123"/>
        <end position="240"/>
    </location>
</feature>
<dbReference type="PANTHER" id="PTHR33067:SF31">
    <property type="entry name" value="RNA-DIRECTED DNA POLYMERASE"/>
    <property type="match status" value="1"/>
</dbReference>
<dbReference type="PANTHER" id="PTHR33067">
    <property type="entry name" value="RNA-DIRECTED DNA POLYMERASE-RELATED"/>
    <property type="match status" value="1"/>
</dbReference>
<feature type="region of interest" description="Disordered" evidence="2">
    <location>
        <begin position="269"/>
        <end position="326"/>
    </location>
</feature>
<evidence type="ECO:0000256" key="2">
    <source>
        <dbReference type="SAM" id="MobiDB-lite"/>
    </source>
</evidence>
<evidence type="ECO:0000313" key="3">
    <source>
        <dbReference type="EMBL" id="KAK1620550.1"/>
    </source>
</evidence>
<dbReference type="InterPro" id="IPR021109">
    <property type="entry name" value="Peptidase_aspartic_dom_sf"/>
</dbReference>
<keyword evidence="4" id="KW-1185">Reference proteome</keyword>
<dbReference type="CDD" id="cd00303">
    <property type="entry name" value="retropepsin_like"/>
    <property type="match status" value="1"/>
</dbReference>
<proteinExistence type="predicted"/>
<dbReference type="Gene3D" id="2.40.70.10">
    <property type="entry name" value="Acid Proteases"/>
    <property type="match status" value="1"/>
</dbReference>
<name>A0AAD8RFK2_LOLMU</name>
<keyword evidence="1" id="KW-0175">Coiled coil</keyword>
<sequence>MAAADLGSAEWERSKITSQDINLLKKLGITKKPDALRFPSEESYPTPPMEYRVSFVDHLICGLSAPIHNFLRGLLFMIRVQPLQARKNPLWKYAGDEDVDRLTVDLPVKDLEKLVRKISSLNKKDPVPSSCRVEPYSATNPLPENHPDLVSLPPLPEGGKFEERAVVTDDNQGTSRPESEAAVSRKSAVPSEKETQSEGTVSVPSPPPAVSLKNKRKRKEVEDSGTSKAEEACPPAGKKAFDPFADALISSDDEEENPAIVVAARMSTSRTLVVSDAQPEAEETSPPPHNVEHPTPPASPRAPSPKRARVEPVEEPTQLSGGFMTSSLNDPLMKEFFRLGTQFVGYRDLSDQLKANLAEATNCANALARKLEQSEKARKEAEADAKKAKAEAATVEDLRKRLHEAENSLSEHISEQSSREEAIIKRLASQSRRFVRKRGQEYELSDPENDPLLDALSLREIHGDEARDGLAEVEAGLSRLYPYFFPKKEQPAPFLALAKCFNTSENLGLKLRQESLKVGVESTIALVAESQQTFDWTRVGDTQEMETKRQQVEEAIAAKEIAVSEAEKATTRENFMLELMNEASADMSGSFLDAAAEEERVNTRTNLLVNLSLDNGSLFWATPERTRQIVRFQDRASQIRDFLDFCTRTLSLVYKTMFPRNEAPDTLLGLMEKFRDAPRIHGFVRAQLSAGARFAMMMIKICHPKFDMSQIVPKCLAKMAKKKRDVGKIDDHVTPVAEDMTDELLRMDSEFFVKGSYAEHSTRPVNRMTIDSDTSQTTEFSSRNLLDSAARGTFMSITLGEATKLLDNMMINYSEWHTERAPQGKKVNSVEETSSLSDKIDAIMSMLVNDRKNIDPNNVPLASLVAQEEHVDVNYIKNNNFNNNAYRNNSSNNYRPYPYNNGNGYGNSYGNSYNNNRNVPSGLEAMLKEFISTQTAFNKSVEEKLGKIDILASKVDSLAADVDLLKLKVMPNRDNENKIVTTANAIQVRINENIRLMAELHARWEREENEKLAKENNVAKVWTITTTSNANAPHVAAPPTINGKIIGVGNVSTPNAKRAKLPETACDKTAEIFSNIGDNDPIALDHNGLDFDDCHISEFIKFLQKLAKSPNASAINLTFTKHITNALIKAREEKLERETSIPRKLEDGWEPIIKMKVNDFGCNALCDLGASISVMPKKIYGMLDLPPLKNCYLDVNLVDNAMKKPLGRVDNVRITVNNNLVPVDFVVLDIECNASCPIIMGRPFLRTVGATIDMKEVFKDQERRMIYNMIKESESSKLGDAPVVHPAYIKKTQASKLGDAQGIPFFIDNIIRNPSKEIFSELDEINAQGPIFPRSFPKTGGKTKWGHGADTLRRRGQGWAAPPSVWAPVGPDLPFRLQIAFIAKPPVLLIFGYSGEYFISSLIECVDVIL</sequence>
<dbReference type="SUPFAM" id="SSF50630">
    <property type="entry name" value="Acid proteases"/>
    <property type="match status" value="1"/>
</dbReference>
<comment type="caution">
    <text evidence="3">The sequence shown here is derived from an EMBL/GenBank/DDBJ whole genome shotgun (WGS) entry which is preliminary data.</text>
</comment>
<feature type="compositionally biased region" description="Pro residues" evidence="2">
    <location>
        <begin position="285"/>
        <end position="303"/>
    </location>
</feature>
<feature type="compositionally biased region" description="Polar residues" evidence="2">
    <location>
        <begin position="317"/>
        <end position="326"/>
    </location>
</feature>
<reference evidence="3" key="1">
    <citation type="submission" date="2023-07" db="EMBL/GenBank/DDBJ databases">
        <title>A chromosome-level genome assembly of Lolium multiflorum.</title>
        <authorList>
            <person name="Chen Y."/>
            <person name="Copetti D."/>
            <person name="Kolliker R."/>
            <person name="Studer B."/>
        </authorList>
    </citation>
    <scope>NUCLEOTIDE SEQUENCE</scope>
    <source>
        <strain evidence="3">02402/16</strain>
        <tissue evidence="3">Leaf</tissue>
    </source>
</reference>
<organism evidence="3 4">
    <name type="scientific">Lolium multiflorum</name>
    <name type="common">Italian ryegrass</name>
    <name type="synonym">Lolium perenne subsp. multiflorum</name>
    <dbReference type="NCBI Taxonomy" id="4521"/>
    <lineage>
        <taxon>Eukaryota</taxon>
        <taxon>Viridiplantae</taxon>
        <taxon>Streptophyta</taxon>
        <taxon>Embryophyta</taxon>
        <taxon>Tracheophyta</taxon>
        <taxon>Spermatophyta</taxon>
        <taxon>Magnoliopsida</taxon>
        <taxon>Liliopsida</taxon>
        <taxon>Poales</taxon>
        <taxon>Poaceae</taxon>
        <taxon>BOP clade</taxon>
        <taxon>Pooideae</taxon>
        <taxon>Poodae</taxon>
        <taxon>Poeae</taxon>
        <taxon>Poeae Chloroplast Group 2 (Poeae type)</taxon>
        <taxon>Loliodinae</taxon>
        <taxon>Loliinae</taxon>
        <taxon>Lolium</taxon>
    </lineage>
</organism>
<dbReference type="EMBL" id="JAUUTY010000006">
    <property type="protein sequence ID" value="KAK1620550.1"/>
    <property type="molecule type" value="Genomic_DNA"/>
</dbReference>
<protein>
    <submittedName>
        <fullName evidence="3">Uncharacterized protein</fullName>
    </submittedName>
</protein>
<gene>
    <name evidence="3" type="ORF">QYE76_026067</name>
</gene>
<dbReference type="Proteomes" id="UP001231189">
    <property type="component" value="Unassembled WGS sequence"/>
</dbReference>
<feature type="coiled-coil region" evidence="1">
    <location>
        <begin position="542"/>
        <end position="569"/>
    </location>
</feature>
<feature type="coiled-coil region" evidence="1">
    <location>
        <begin position="350"/>
        <end position="415"/>
    </location>
</feature>
<accession>A0AAD8RFK2</accession>
<evidence type="ECO:0000313" key="4">
    <source>
        <dbReference type="Proteomes" id="UP001231189"/>
    </source>
</evidence>
<evidence type="ECO:0000256" key="1">
    <source>
        <dbReference type="SAM" id="Coils"/>
    </source>
</evidence>